<name>A0A7D4BHJ4_9BACL</name>
<dbReference type="GO" id="GO:0005506">
    <property type="term" value="F:iron ion binding"/>
    <property type="evidence" value="ECO:0007669"/>
    <property type="project" value="UniProtKB-ARBA"/>
</dbReference>
<dbReference type="GO" id="GO:0016706">
    <property type="term" value="F:2-oxoglutarate-dependent dioxygenase activity"/>
    <property type="evidence" value="ECO:0007669"/>
    <property type="project" value="UniProtKB-ARBA"/>
</dbReference>
<dbReference type="Gene3D" id="2.60.120.620">
    <property type="entry name" value="q2cbj1_9rhob like domain"/>
    <property type="match status" value="1"/>
</dbReference>
<organism evidence="1 2">
    <name type="scientific">Kroppenstedtia pulmonis</name>
    <dbReference type="NCBI Taxonomy" id="1380685"/>
    <lineage>
        <taxon>Bacteria</taxon>
        <taxon>Bacillati</taxon>
        <taxon>Bacillota</taxon>
        <taxon>Bacilli</taxon>
        <taxon>Bacillales</taxon>
        <taxon>Thermoactinomycetaceae</taxon>
        <taxon>Kroppenstedtia</taxon>
    </lineage>
</organism>
<sequence length="273" mass="31478">MVLTPEQMKHYSEKGYLFLESAISARILSKLNEEIPTIFAEDSPRRVFEKDNRTIRSIYAPHFTNKTFDHLKSYSKLLNPAMQILNNEVYVHQYKINVKAALAGEMWSWHQDYIFWKQEDGIPTSNLINVSIFLDEVNEFNGPLALIPGSHKYDNIKTAVDDNKLDTREEWTNHLSVDLKYTLDRHLLGKLVDKYGLVAPKGPAGSILFFHPEIAHASAPNISPFDRKLVILTYNSIDNLPQKELTRPDFLASRNFTPLEVYENKEWDVGVVK</sequence>
<keyword evidence="1" id="KW-0223">Dioxygenase</keyword>
<gene>
    <name evidence="1" type="ORF">GXN76_09075</name>
</gene>
<evidence type="ECO:0000313" key="2">
    <source>
        <dbReference type="Proteomes" id="UP000503088"/>
    </source>
</evidence>
<reference evidence="1 2" key="1">
    <citation type="submission" date="2020-01" db="EMBL/GenBank/DDBJ databases">
        <authorList>
            <person name="Gulvik C.A."/>
            <person name="Batra D.G."/>
        </authorList>
    </citation>
    <scope>NUCLEOTIDE SEQUENCE [LARGE SCALE GENOMIC DNA]</scope>
    <source>
        <strain evidence="1 2">W9323</strain>
    </source>
</reference>
<dbReference type="EMBL" id="CP048104">
    <property type="protein sequence ID" value="QKG84615.1"/>
    <property type="molecule type" value="Genomic_DNA"/>
</dbReference>
<dbReference type="KEGG" id="kpul:GXN76_09075"/>
<dbReference type="PANTHER" id="PTHR20883:SF48">
    <property type="entry name" value="ECTOINE DIOXYGENASE"/>
    <property type="match status" value="1"/>
</dbReference>
<dbReference type="AlphaFoldDB" id="A0A7D4BHJ4"/>
<dbReference type="Pfam" id="PF05721">
    <property type="entry name" value="PhyH"/>
    <property type="match status" value="1"/>
</dbReference>
<dbReference type="InterPro" id="IPR008775">
    <property type="entry name" value="Phytyl_CoA_dOase-like"/>
</dbReference>
<dbReference type="Proteomes" id="UP000503088">
    <property type="component" value="Chromosome"/>
</dbReference>
<dbReference type="PANTHER" id="PTHR20883">
    <property type="entry name" value="PHYTANOYL-COA DIOXYGENASE DOMAIN CONTAINING 1"/>
    <property type="match status" value="1"/>
</dbReference>
<dbReference type="SUPFAM" id="SSF51197">
    <property type="entry name" value="Clavaminate synthase-like"/>
    <property type="match status" value="1"/>
</dbReference>
<dbReference type="RefSeq" id="WP_173222476.1">
    <property type="nucleotide sequence ID" value="NZ_CP048104.1"/>
</dbReference>
<keyword evidence="1" id="KW-0560">Oxidoreductase</keyword>
<protein>
    <submittedName>
        <fullName evidence="1">Phytanoyl-CoA dioxygenase</fullName>
    </submittedName>
</protein>
<proteinExistence type="predicted"/>
<evidence type="ECO:0000313" key="1">
    <source>
        <dbReference type="EMBL" id="QKG84615.1"/>
    </source>
</evidence>
<keyword evidence="2" id="KW-1185">Reference proteome</keyword>
<accession>A0A7D4BHJ4</accession>